<evidence type="ECO:0000256" key="4">
    <source>
        <dbReference type="SAM" id="MobiDB-lite"/>
    </source>
</evidence>
<feature type="region of interest" description="Disordered" evidence="4">
    <location>
        <begin position="1"/>
        <end position="20"/>
    </location>
</feature>
<dbReference type="PROSITE" id="PS51918">
    <property type="entry name" value="RADICAL_SAM"/>
    <property type="match status" value="1"/>
</dbReference>
<evidence type="ECO:0000256" key="1">
    <source>
        <dbReference type="ARBA" id="ARBA00022723"/>
    </source>
</evidence>
<dbReference type="AlphaFoldDB" id="A0A3N0VDM4"/>
<dbReference type="Gene3D" id="3.80.30.30">
    <property type="match status" value="1"/>
</dbReference>
<dbReference type="EMBL" id="RJVO01000003">
    <property type="protein sequence ID" value="ROH90887.1"/>
    <property type="molecule type" value="Genomic_DNA"/>
</dbReference>
<dbReference type="InterPro" id="IPR040086">
    <property type="entry name" value="MJ0683-like"/>
</dbReference>
<accession>A0A3N0VDM4</accession>
<dbReference type="CDD" id="cd01335">
    <property type="entry name" value="Radical_SAM"/>
    <property type="match status" value="1"/>
</dbReference>
<feature type="domain" description="Radical SAM core" evidence="5">
    <location>
        <begin position="63"/>
        <end position="300"/>
    </location>
</feature>
<evidence type="ECO:0000313" key="7">
    <source>
        <dbReference type="Proteomes" id="UP000282106"/>
    </source>
</evidence>
<dbReference type="PANTHER" id="PTHR43432">
    <property type="entry name" value="SLR0285 PROTEIN"/>
    <property type="match status" value="1"/>
</dbReference>
<keyword evidence="1" id="KW-0479">Metal-binding</keyword>
<organism evidence="6 7">
    <name type="scientific">Stagnimonas aquatica</name>
    <dbReference type="NCBI Taxonomy" id="2689987"/>
    <lineage>
        <taxon>Bacteria</taxon>
        <taxon>Pseudomonadati</taxon>
        <taxon>Pseudomonadota</taxon>
        <taxon>Gammaproteobacteria</taxon>
        <taxon>Nevskiales</taxon>
        <taxon>Nevskiaceae</taxon>
        <taxon>Stagnimonas</taxon>
    </lineage>
</organism>
<evidence type="ECO:0000259" key="5">
    <source>
        <dbReference type="PROSITE" id="PS51918"/>
    </source>
</evidence>
<dbReference type="InterPro" id="IPR058240">
    <property type="entry name" value="rSAM_sf"/>
</dbReference>
<sequence length="358" mass="39597">MSSATTGPRKGRGAVSNADSRFSAHSHAVFHDDWDIQEDPAPTLETQLIPERSKTILTRNDSPDIPFEYSINPYKGCEHGCIYCYARPTHAYLSLSPGLDFETKLFYKPEAAQLLRQELAAPGYRPSAINLGSSTDPYQPCERELKLTRSVLEVLLEARHPVALVTKGVLVLRDLDLLAEMAKLDLVAVYISLTTLDPALKRILEPRAASPGARLRAIRELRAAGVPVGINASPMIPRINDHELERILEAASEAGAQRASTILVRLPREVSPLFQEWLASHYPDRAQHVMSLIRDTRGGADYQADWGSRFRGSGPVAELLRRRFELACRRLGLATGERLSLSAARFRPPSLGGQMGLF</sequence>
<dbReference type="SFLD" id="SFLDG01084">
    <property type="entry name" value="Uncharacterised_Radical_SAM_Su"/>
    <property type="match status" value="1"/>
</dbReference>
<dbReference type="SUPFAM" id="SSF102114">
    <property type="entry name" value="Radical SAM enzymes"/>
    <property type="match status" value="1"/>
</dbReference>
<dbReference type="Pfam" id="PF04055">
    <property type="entry name" value="Radical_SAM"/>
    <property type="match status" value="1"/>
</dbReference>
<dbReference type="InterPro" id="IPR006638">
    <property type="entry name" value="Elp3/MiaA/NifB-like_rSAM"/>
</dbReference>
<protein>
    <submittedName>
        <fullName evidence="6">PA0069 family radical SAM protein</fullName>
    </submittedName>
</protein>
<evidence type="ECO:0000256" key="2">
    <source>
        <dbReference type="ARBA" id="ARBA00023004"/>
    </source>
</evidence>
<keyword evidence="3" id="KW-0411">Iron-sulfur</keyword>
<evidence type="ECO:0000313" key="6">
    <source>
        <dbReference type="EMBL" id="ROH90887.1"/>
    </source>
</evidence>
<dbReference type="RefSeq" id="WP_123211342.1">
    <property type="nucleotide sequence ID" value="NZ_RJVO01000003.1"/>
</dbReference>
<comment type="caution">
    <text evidence="6">The sequence shown here is derived from an EMBL/GenBank/DDBJ whole genome shotgun (WGS) entry which is preliminary data.</text>
</comment>
<dbReference type="NCBIfam" id="NF033668">
    <property type="entry name" value="rSAM_PA0069"/>
    <property type="match status" value="1"/>
</dbReference>
<evidence type="ECO:0000256" key="3">
    <source>
        <dbReference type="ARBA" id="ARBA00023014"/>
    </source>
</evidence>
<dbReference type="InterPro" id="IPR007197">
    <property type="entry name" value="rSAM"/>
</dbReference>
<dbReference type="SFLD" id="SFLDS00029">
    <property type="entry name" value="Radical_SAM"/>
    <property type="match status" value="1"/>
</dbReference>
<dbReference type="GO" id="GO:0046872">
    <property type="term" value="F:metal ion binding"/>
    <property type="evidence" value="ECO:0007669"/>
    <property type="project" value="UniProtKB-KW"/>
</dbReference>
<dbReference type="GO" id="GO:0051536">
    <property type="term" value="F:iron-sulfur cluster binding"/>
    <property type="evidence" value="ECO:0007669"/>
    <property type="project" value="UniProtKB-KW"/>
</dbReference>
<dbReference type="GO" id="GO:0003824">
    <property type="term" value="F:catalytic activity"/>
    <property type="evidence" value="ECO:0007669"/>
    <property type="project" value="InterPro"/>
</dbReference>
<keyword evidence="2" id="KW-0408">Iron</keyword>
<gene>
    <name evidence="6" type="ORF">ED208_07850</name>
</gene>
<dbReference type="SMART" id="SM00729">
    <property type="entry name" value="Elp3"/>
    <property type="match status" value="1"/>
</dbReference>
<dbReference type="InParanoid" id="A0A3N0VDM4"/>
<name>A0A3N0VDM4_9GAMM</name>
<keyword evidence="7" id="KW-1185">Reference proteome</keyword>
<reference evidence="6 7" key="1">
    <citation type="submission" date="2018-10" db="EMBL/GenBank/DDBJ databases">
        <authorList>
            <person name="Chen W.-M."/>
        </authorList>
    </citation>
    <scope>NUCLEOTIDE SEQUENCE [LARGE SCALE GENOMIC DNA]</scope>
    <source>
        <strain evidence="6 7">THS-13</strain>
    </source>
</reference>
<dbReference type="PANTHER" id="PTHR43432:SF3">
    <property type="entry name" value="SLR0285 PROTEIN"/>
    <property type="match status" value="1"/>
</dbReference>
<proteinExistence type="predicted"/>
<dbReference type="Proteomes" id="UP000282106">
    <property type="component" value="Unassembled WGS sequence"/>
</dbReference>